<feature type="chain" id="PRO_5014963302" description="Fimbrial-type adhesion domain-containing protein" evidence="1">
    <location>
        <begin position="29"/>
        <end position="187"/>
    </location>
</feature>
<evidence type="ECO:0000313" key="2">
    <source>
        <dbReference type="EMBL" id="PLR40669.1"/>
    </source>
</evidence>
<accession>A0A2N5EDQ4</accession>
<name>A0A2N5EDQ4_9GAMM</name>
<dbReference type="GO" id="GO:0009289">
    <property type="term" value="C:pilus"/>
    <property type="evidence" value="ECO:0007669"/>
    <property type="project" value="InterPro"/>
</dbReference>
<evidence type="ECO:0000313" key="3">
    <source>
        <dbReference type="Proteomes" id="UP000234240"/>
    </source>
</evidence>
<proteinExistence type="predicted"/>
<dbReference type="AlphaFoldDB" id="A0A2N5EDQ4"/>
<keyword evidence="3" id="KW-1185">Reference proteome</keyword>
<dbReference type="SUPFAM" id="SSF49401">
    <property type="entry name" value="Bacterial adhesins"/>
    <property type="match status" value="1"/>
</dbReference>
<dbReference type="Gene3D" id="2.60.40.1090">
    <property type="entry name" value="Fimbrial-type adhesion domain"/>
    <property type="match status" value="1"/>
</dbReference>
<evidence type="ECO:0008006" key="4">
    <source>
        <dbReference type="Google" id="ProtNLM"/>
    </source>
</evidence>
<dbReference type="EMBL" id="PJZF01000003">
    <property type="protein sequence ID" value="PLR40669.1"/>
    <property type="molecule type" value="Genomic_DNA"/>
</dbReference>
<reference evidence="2 3" key="1">
    <citation type="submission" date="2017-12" db="EMBL/GenBank/DDBJ databases">
        <title>Characterization of six clinical isolates of Enterochimera gen. nov., a novel genus of the Yersiniaciae family and the three species Enterochimera arupensis sp. nov., Enterochimera coloradensis sp. nov, and Enterochimera californica sp. nov.</title>
        <authorList>
            <person name="Rossi A."/>
            <person name="Fisher M."/>
        </authorList>
    </citation>
    <scope>NUCLEOTIDE SEQUENCE [LARGE SCALE GENOMIC DNA]</scope>
    <source>
        <strain evidence="3">2015-Iso6</strain>
    </source>
</reference>
<comment type="caution">
    <text evidence="2">The sequence shown here is derived from an EMBL/GenBank/DDBJ whole genome shotgun (WGS) entry which is preliminary data.</text>
</comment>
<evidence type="ECO:0000256" key="1">
    <source>
        <dbReference type="SAM" id="SignalP"/>
    </source>
</evidence>
<sequence length="187" mass="19470">MGKNHIISKAGVYASLLGVMVMSNQVSAEQVDFTASTHINRGTCEISSGAAGITLDFGEVTPLVAMAGTLVKEKSFKLNNCVAVNNLTISLNSDNTTTLTGTWAGKWVVPATGGATGVAFKTEVKNGGEAKYYPLPADNTPPNTGTEKYTPEYSIYIKGTLIPTVASIAQMSGGSLASTAVLNIIYQ</sequence>
<organism evidence="2 3">
    <name type="scientific">Chimaeribacter californicus</name>
    <dbReference type="NCBI Taxonomy" id="2060067"/>
    <lineage>
        <taxon>Bacteria</taxon>
        <taxon>Pseudomonadati</taxon>
        <taxon>Pseudomonadota</taxon>
        <taxon>Gammaproteobacteria</taxon>
        <taxon>Enterobacterales</taxon>
        <taxon>Yersiniaceae</taxon>
        <taxon>Chimaeribacter</taxon>
    </lineage>
</organism>
<dbReference type="RefSeq" id="WP_101815082.1">
    <property type="nucleotide sequence ID" value="NZ_PJZF01000003.1"/>
</dbReference>
<keyword evidence="1" id="KW-0732">Signal</keyword>
<gene>
    <name evidence="2" type="ORF">CYR55_05145</name>
</gene>
<dbReference type="OrthoDB" id="9943233at2"/>
<feature type="signal peptide" evidence="1">
    <location>
        <begin position="1"/>
        <end position="28"/>
    </location>
</feature>
<dbReference type="InterPro" id="IPR036937">
    <property type="entry name" value="Adhesion_dom_fimbrial_sf"/>
</dbReference>
<dbReference type="Proteomes" id="UP000234240">
    <property type="component" value="Unassembled WGS sequence"/>
</dbReference>
<dbReference type="GO" id="GO:0007155">
    <property type="term" value="P:cell adhesion"/>
    <property type="evidence" value="ECO:0007669"/>
    <property type="project" value="InterPro"/>
</dbReference>
<protein>
    <recommendedName>
        <fullName evidence="4">Fimbrial-type adhesion domain-containing protein</fullName>
    </recommendedName>
</protein>
<dbReference type="InterPro" id="IPR008966">
    <property type="entry name" value="Adhesion_dom_sf"/>
</dbReference>